<dbReference type="Proteomes" id="UP000284250">
    <property type="component" value="Unassembled WGS sequence"/>
</dbReference>
<reference evidence="1 2" key="1">
    <citation type="submission" date="2018-09" db="EMBL/GenBank/DDBJ databases">
        <authorList>
            <person name="Zeman M."/>
            <person name="Pardy F."/>
        </authorList>
    </citation>
    <scope>NUCLEOTIDE SEQUENCE [LARGE SCALE GENOMIC DNA]</scope>
    <source>
        <strain evidence="1 2">CCM 8852</strain>
    </source>
</reference>
<keyword evidence="2" id="KW-1185">Reference proteome</keyword>
<evidence type="ECO:0000313" key="1">
    <source>
        <dbReference type="EMBL" id="RIY10197.1"/>
    </source>
</evidence>
<accession>A0A418QYF6</accession>
<dbReference type="Pfam" id="PF13715">
    <property type="entry name" value="CarbopepD_reg_2"/>
    <property type="match status" value="1"/>
</dbReference>
<dbReference type="InterPro" id="IPR008969">
    <property type="entry name" value="CarboxyPept-like_regulatory"/>
</dbReference>
<dbReference type="Gene3D" id="2.60.40.1120">
    <property type="entry name" value="Carboxypeptidase-like, regulatory domain"/>
    <property type="match status" value="1"/>
</dbReference>
<sequence length="299" mass="31923">MLGNGTQFVQREKVPHQYFFYKNMTLNLLSTSFIGGVALGLTACGNSTSDLPAPAATATTITGVVQARNETLQPVSQAGALVTLEGTTIKALTDAKGSYQLQQVPIGKHVLNVSRTGMGTMRYEANVVTLAPITAQQVTLDEESSTQVTGLRPVGRTSNSFPSEVAAFECTIRYNPDLYPAPKKFAMAVYVGKTNAVSNIEYLSSGTYGYSESTPAPAVRGGRQDRIAFHEAELQALGFKSGDQVYVVAYGSPVNISEGGIGNQAYYTIPYGVDPITNRVRKVTANLNSSPVRGNFTMP</sequence>
<organism evidence="1 2">
    <name type="scientific">Hymenobacter rubripertinctus</name>
    <dbReference type="NCBI Taxonomy" id="2029981"/>
    <lineage>
        <taxon>Bacteria</taxon>
        <taxon>Pseudomonadati</taxon>
        <taxon>Bacteroidota</taxon>
        <taxon>Cytophagia</taxon>
        <taxon>Cytophagales</taxon>
        <taxon>Hymenobacteraceae</taxon>
        <taxon>Hymenobacter</taxon>
    </lineage>
</organism>
<reference evidence="1 2" key="2">
    <citation type="submission" date="2019-01" db="EMBL/GenBank/DDBJ databases">
        <title>Hymenobacter humicola sp. nov., isolated from soils in Antarctica.</title>
        <authorList>
            <person name="Sedlacek I."/>
            <person name="Holochova P."/>
            <person name="Kralova S."/>
            <person name="Pantucek R."/>
            <person name="Stankova E."/>
            <person name="Vrbovska V."/>
            <person name="Kristofova L."/>
            <person name="Svec P."/>
            <person name="Busse H.-J."/>
        </authorList>
    </citation>
    <scope>NUCLEOTIDE SEQUENCE [LARGE SCALE GENOMIC DNA]</scope>
    <source>
        <strain evidence="1 2">CCM 8852</strain>
    </source>
</reference>
<proteinExistence type="predicted"/>
<comment type="caution">
    <text evidence="1">The sequence shown here is derived from an EMBL/GenBank/DDBJ whole genome shotgun (WGS) entry which is preliminary data.</text>
</comment>
<name>A0A418QYF6_9BACT</name>
<dbReference type="AlphaFoldDB" id="A0A418QYF6"/>
<protein>
    <recommendedName>
        <fullName evidence="3">Carboxypeptidase regulatory-like domain-containing protein</fullName>
    </recommendedName>
</protein>
<evidence type="ECO:0000313" key="2">
    <source>
        <dbReference type="Proteomes" id="UP000284250"/>
    </source>
</evidence>
<dbReference type="OrthoDB" id="8727862at2"/>
<dbReference type="SUPFAM" id="SSF49464">
    <property type="entry name" value="Carboxypeptidase regulatory domain-like"/>
    <property type="match status" value="1"/>
</dbReference>
<evidence type="ECO:0008006" key="3">
    <source>
        <dbReference type="Google" id="ProtNLM"/>
    </source>
</evidence>
<dbReference type="EMBL" id="QYCN01000013">
    <property type="protein sequence ID" value="RIY10197.1"/>
    <property type="molecule type" value="Genomic_DNA"/>
</dbReference>
<gene>
    <name evidence="1" type="ORF">D0T11_10100</name>
</gene>